<dbReference type="EMBL" id="JAEDAK010000001">
    <property type="protein sequence ID" value="MBH9575565.1"/>
    <property type="molecule type" value="Genomic_DNA"/>
</dbReference>
<dbReference type="Pfam" id="PF00072">
    <property type="entry name" value="Response_reg"/>
    <property type="match status" value="1"/>
</dbReference>
<evidence type="ECO:0000259" key="2">
    <source>
        <dbReference type="PROSITE" id="PS50110"/>
    </source>
</evidence>
<feature type="modified residue" description="4-aspartylphosphate" evidence="1">
    <location>
        <position position="56"/>
    </location>
</feature>
<keyword evidence="5" id="KW-1185">Reference proteome</keyword>
<dbReference type="AlphaFoldDB" id="A0A931J3M6"/>
<proteinExistence type="predicted"/>
<dbReference type="InterPro" id="IPR046947">
    <property type="entry name" value="LytR-like"/>
</dbReference>
<dbReference type="Proteomes" id="UP000613266">
    <property type="component" value="Unassembled WGS sequence"/>
</dbReference>
<evidence type="ECO:0000256" key="1">
    <source>
        <dbReference type="PROSITE-ProRule" id="PRU00169"/>
    </source>
</evidence>
<dbReference type="GO" id="GO:0000156">
    <property type="term" value="F:phosphorelay response regulator activity"/>
    <property type="evidence" value="ECO:0007669"/>
    <property type="project" value="InterPro"/>
</dbReference>
<dbReference type="PANTHER" id="PTHR37299">
    <property type="entry name" value="TRANSCRIPTIONAL REGULATOR-RELATED"/>
    <property type="match status" value="1"/>
</dbReference>
<comment type="caution">
    <text evidence="4">The sequence shown here is derived from an EMBL/GenBank/DDBJ whole genome shotgun (WGS) entry which is preliminary data.</text>
</comment>
<protein>
    <submittedName>
        <fullName evidence="4">Response regulator transcription factor</fullName>
    </submittedName>
</protein>
<dbReference type="Gene3D" id="2.40.50.1020">
    <property type="entry name" value="LytTr DNA-binding domain"/>
    <property type="match status" value="1"/>
</dbReference>
<dbReference type="Gene3D" id="3.40.50.2300">
    <property type="match status" value="1"/>
</dbReference>
<dbReference type="PANTHER" id="PTHR37299:SF1">
    <property type="entry name" value="STAGE 0 SPORULATION PROTEIN A HOMOLOG"/>
    <property type="match status" value="1"/>
</dbReference>
<dbReference type="PROSITE" id="PS50110">
    <property type="entry name" value="RESPONSE_REGULATORY"/>
    <property type="match status" value="1"/>
</dbReference>
<keyword evidence="1" id="KW-0597">Phosphoprotein</keyword>
<gene>
    <name evidence="4" type="ORF">I7X39_01480</name>
</gene>
<reference evidence="4" key="1">
    <citation type="submission" date="2020-12" db="EMBL/GenBank/DDBJ databases">
        <title>The genome sequence of Inhella sp. 1Y17.</title>
        <authorList>
            <person name="Liu Y."/>
        </authorList>
    </citation>
    <scope>NUCLEOTIDE SEQUENCE</scope>
    <source>
        <strain evidence="4">1Y17</strain>
    </source>
</reference>
<sequence>MSLRALIADDEPHLARHLQALLQQAWPELEIVASARNGLEAAQQIAELNPDLAFLDIQMPGLTGLEVAQGIEGPTRVVFVTAYDEYAVQAFEAAALDYLLKPLQLERLQRSVARLRASLGSDQAASQADGQLGAALQALAPKVTNPLRFIRASNGELTHQIPVADILYFHADDKYTVVQTPQGEHLIRTPISELVEQLDPECFWQVHRSTIVNLQHLAGTRRDDNSRLFVRFHGHGRELPVSRAYVARFKAM</sequence>
<evidence type="ECO:0000259" key="3">
    <source>
        <dbReference type="PROSITE" id="PS50930"/>
    </source>
</evidence>
<feature type="domain" description="HTH LytTR-type" evidence="3">
    <location>
        <begin position="150"/>
        <end position="252"/>
    </location>
</feature>
<dbReference type="Pfam" id="PF04397">
    <property type="entry name" value="LytTR"/>
    <property type="match status" value="1"/>
</dbReference>
<dbReference type="RefSeq" id="WP_198109176.1">
    <property type="nucleotide sequence ID" value="NZ_JAEDAK010000001.1"/>
</dbReference>
<evidence type="ECO:0000313" key="4">
    <source>
        <dbReference type="EMBL" id="MBH9575565.1"/>
    </source>
</evidence>
<name>A0A931J3M6_9BURK</name>
<evidence type="ECO:0000313" key="5">
    <source>
        <dbReference type="Proteomes" id="UP000613266"/>
    </source>
</evidence>
<dbReference type="SUPFAM" id="SSF52172">
    <property type="entry name" value="CheY-like"/>
    <property type="match status" value="1"/>
</dbReference>
<dbReference type="InterPro" id="IPR001789">
    <property type="entry name" value="Sig_transdc_resp-reg_receiver"/>
</dbReference>
<dbReference type="SMART" id="SM00850">
    <property type="entry name" value="LytTR"/>
    <property type="match status" value="1"/>
</dbReference>
<dbReference type="InterPro" id="IPR007492">
    <property type="entry name" value="LytTR_DNA-bd_dom"/>
</dbReference>
<organism evidence="4 5">
    <name type="scientific">Inhella proteolytica</name>
    <dbReference type="NCBI Taxonomy" id="2795029"/>
    <lineage>
        <taxon>Bacteria</taxon>
        <taxon>Pseudomonadati</taxon>
        <taxon>Pseudomonadota</taxon>
        <taxon>Betaproteobacteria</taxon>
        <taxon>Burkholderiales</taxon>
        <taxon>Sphaerotilaceae</taxon>
        <taxon>Inhella</taxon>
    </lineage>
</organism>
<dbReference type="SMART" id="SM00448">
    <property type="entry name" value="REC"/>
    <property type="match status" value="1"/>
</dbReference>
<dbReference type="GO" id="GO:0003677">
    <property type="term" value="F:DNA binding"/>
    <property type="evidence" value="ECO:0007669"/>
    <property type="project" value="InterPro"/>
</dbReference>
<dbReference type="InterPro" id="IPR011006">
    <property type="entry name" value="CheY-like_superfamily"/>
</dbReference>
<dbReference type="PROSITE" id="PS50930">
    <property type="entry name" value="HTH_LYTTR"/>
    <property type="match status" value="1"/>
</dbReference>
<feature type="domain" description="Response regulatory" evidence="2">
    <location>
        <begin position="4"/>
        <end position="116"/>
    </location>
</feature>
<accession>A0A931J3M6</accession>